<proteinExistence type="predicted"/>
<protein>
    <recommendedName>
        <fullName evidence="3">Tetratricopeptide repeat protein</fullName>
    </recommendedName>
</protein>
<dbReference type="EMBL" id="BFBB01000001">
    <property type="protein sequence ID" value="GBF48612.1"/>
    <property type="molecule type" value="Genomic_DNA"/>
</dbReference>
<evidence type="ECO:0000313" key="1">
    <source>
        <dbReference type="EMBL" id="GBF48612.1"/>
    </source>
</evidence>
<reference evidence="1 2" key="1">
    <citation type="submission" date="2018-02" db="EMBL/GenBank/DDBJ databases">
        <title>Novel Leptospira species isolated from soil and water in Japan.</title>
        <authorList>
            <person name="Nakao R."/>
            <person name="Masuzawa T."/>
        </authorList>
    </citation>
    <scope>NUCLEOTIDE SEQUENCE [LARGE SCALE GENOMIC DNA]</scope>
    <source>
        <strain evidence="1 2">YH101</strain>
    </source>
</reference>
<comment type="caution">
    <text evidence="1">The sequence shown here is derived from an EMBL/GenBank/DDBJ whole genome shotgun (WGS) entry which is preliminary data.</text>
</comment>
<dbReference type="Gene3D" id="1.25.40.10">
    <property type="entry name" value="Tetratricopeptide repeat domain"/>
    <property type="match status" value="1"/>
</dbReference>
<name>A0A2P2DVF3_9LEPT</name>
<organism evidence="1 2">
    <name type="scientific">Leptospira ryugenii</name>
    <dbReference type="NCBI Taxonomy" id="1917863"/>
    <lineage>
        <taxon>Bacteria</taxon>
        <taxon>Pseudomonadati</taxon>
        <taxon>Spirochaetota</taxon>
        <taxon>Spirochaetia</taxon>
        <taxon>Leptospirales</taxon>
        <taxon>Leptospiraceae</taxon>
        <taxon>Leptospira</taxon>
    </lineage>
</organism>
<sequence length="154" mass="17196">MRSLQKTLYVYILCISFGIQASPIEDWTTDDILKEVRVSRIPQIIDLLEEKAKKAVQAEDYQSAKEYLKKALVLKHSIGMKHTEGSASILSKISHIETKLGNRCEASKLSSLAKRIYRQIGVNFGAVSFEEGGESNPKVAMSAACQENLSYVRD</sequence>
<dbReference type="InterPro" id="IPR011990">
    <property type="entry name" value="TPR-like_helical_dom_sf"/>
</dbReference>
<evidence type="ECO:0000313" key="2">
    <source>
        <dbReference type="Proteomes" id="UP000245133"/>
    </source>
</evidence>
<accession>A0A2P2DVF3</accession>
<gene>
    <name evidence="1" type="ORF">LPTSP4_01120</name>
</gene>
<dbReference type="AlphaFoldDB" id="A0A2P2DVF3"/>
<keyword evidence="2" id="KW-1185">Reference proteome</keyword>
<dbReference type="Proteomes" id="UP000245133">
    <property type="component" value="Unassembled WGS sequence"/>
</dbReference>
<evidence type="ECO:0008006" key="3">
    <source>
        <dbReference type="Google" id="ProtNLM"/>
    </source>
</evidence>